<name>A0AAN9M4N0_PHACN</name>
<gene>
    <name evidence="1" type="ORF">VNO80_22725</name>
</gene>
<dbReference type="AlphaFoldDB" id="A0AAN9M4N0"/>
<comment type="caution">
    <text evidence="1">The sequence shown here is derived from an EMBL/GenBank/DDBJ whole genome shotgun (WGS) entry which is preliminary data.</text>
</comment>
<dbReference type="Proteomes" id="UP001374584">
    <property type="component" value="Unassembled WGS sequence"/>
</dbReference>
<protein>
    <submittedName>
        <fullName evidence="1">Uncharacterized protein</fullName>
    </submittedName>
</protein>
<keyword evidence="2" id="KW-1185">Reference proteome</keyword>
<reference evidence="1 2" key="1">
    <citation type="submission" date="2024-01" db="EMBL/GenBank/DDBJ databases">
        <title>The genomes of 5 underutilized Papilionoideae crops provide insights into root nodulation and disease resistanc.</title>
        <authorList>
            <person name="Jiang F."/>
        </authorList>
    </citation>
    <scope>NUCLEOTIDE SEQUENCE [LARGE SCALE GENOMIC DNA]</scope>
    <source>
        <strain evidence="1">JINMINGXINNONG_FW02</strain>
        <tissue evidence="1">Leaves</tissue>
    </source>
</reference>
<dbReference type="EMBL" id="JAYMYR010000008">
    <property type="protein sequence ID" value="KAK7348175.1"/>
    <property type="molecule type" value="Genomic_DNA"/>
</dbReference>
<sequence length="224" mass="26133">MINFSLRSKVEGFNASVATEEKQHLVYVTFQTKSSGRKAATEIRCLYLKKRTPASNYSTSAKFKVQIVGDSVMEYNFRDKERSSKTTKKRKRKKLFRRFGDVAKKVTGKDGRPSEKEEERGTRLATFQMFVSISKARTEFEKKTENKPLERTQAFPRRSLCDLQRQKEKLKNHEKEEREEVVPKVRRCCRKGRQKIWETTEKGGGMWNKAYNVPEVCSDLKGTN</sequence>
<accession>A0AAN9M4N0</accession>
<organism evidence="1 2">
    <name type="scientific">Phaseolus coccineus</name>
    <name type="common">Scarlet runner bean</name>
    <name type="synonym">Phaseolus multiflorus</name>
    <dbReference type="NCBI Taxonomy" id="3886"/>
    <lineage>
        <taxon>Eukaryota</taxon>
        <taxon>Viridiplantae</taxon>
        <taxon>Streptophyta</taxon>
        <taxon>Embryophyta</taxon>
        <taxon>Tracheophyta</taxon>
        <taxon>Spermatophyta</taxon>
        <taxon>Magnoliopsida</taxon>
        <taxon>eudicotyledons</taxon>
        <taxon>Gunneridae</taxon>
        <taxon>Pentapetalae</taxon>
        <taxon>rosids</taxon>
        <taxon>fabids</taxon>
        <taxon>Fabales</taxon>
        <taxon>Fabaceae</taxon>
        <taxon>Papilionoideae</taxon>
        <taxon>50 kb inversion clade</taxon>
        <taxon>NPAAA clade</taxon>
        <taxon>indigoferoid/millettioid clade</taxon>
        <taxon>Phaseoleae</taxon>
        <taxon>Phaseolus</taxon>
    </lineage>
</organism>
<evidence type="ECO:0000313" key="2">
    <source>
        <dbReference type="Proteomes" id="UP001374584"/>
    </source>
</evidence>
<proteinExistence type="predicted"/>
<evidence type="ECO:0000313" key="1">
    <source>
        <dbReference type="EMBL" id="KAK7348175.1"/>
    </source>
</evidence>